<organism evidence="2 3">
    <name type="scientific">Merluccius polli</name>
    <name type="common">Benguela hake</name>
    <name type="synonym">Merluccius cadenati</name>
    <dbReference type="NCBI Taxonomy" id="89951"/>
    <lineage>
        <taxon>Eukaryota</taxon>
        <taxon>Metazoa</taxon>
        <taxon>Chordata</taxon>
        <taxon>Craniata</taxon>
        <taxon>Vertebrata</taxon>
        <taxon>Euteleostomi</taxon>
        <taxon>Actinopterygii</taxon>
        <taxon>Neopterygii</taxon>
        <taxon>Teleostei</taxon>
        <taxon>Neoteleostei</taxon>
        <taxon>Acanthomorphata</taxon>
        <taxon>Zeiogadaria</taxon>
        <taxon>Gadariae</taxon>
        <taxon>Gadiformes</taxon>
        <taxon>Gadoidei</taxon>
        <taxon>Merlucciidae</taxon>
        <taxon>Merluccius</taxon>
    </lineage>
</organism>
<name>A0AA47NSI0_MERPO</name>
<feature type="chain" id="PRO_5041449938" evidence="1">
    <location>
        <begin position="27"/>
        <end position="355"/>
    </location>
</feature>
<dbReference type="AlphaFoldDB" id="A0AA47NSI0"/>
<proteinExistence type="predicted"/>
<evidence type="ECO:0000313" key="3">
    <source>
        <dbReference type="Proteomes" id="UP001174136"/>
    </source>
</evidence>
<gene>
    <name evidence="2" type="ORF">N1851_027012</name>
</gene>
<evidence type="ECO:0000313" key="2">
    <source>
        <dbReference type="EMBL" id="KAK0136801.1"/>
    </source>
</evidence>
<feature type="signal peptide" evidence="1">
    <location>
        <begin position="1"/>
        <end position="26"/>
    </location>
</feature>
<protein>
    <submittedName>
        <fullName evidence="2">Uncharacterized protein</fullName>
    </submittedName>
</protein>
<keyword evidence="1" id="KW-0732">Signal</keyword>
<keyword evidence="3" id="KW-1185">Reference proteome</keyword>
<accession>A0AA47NSI0</accession>
<dbReference type="EMBL" id="JAOPHQ010005126">
    <property type="protein sequence ID" value="KAK0136801.1"/>
    <property type="molecule type" value="Genomic_DNA"/>
</dbReference>
<sequence>MLSSSWKPWRTTVFLAFLLSAEAALAANRILKQKTLEWKKFRGSIPSVTKRSGRMESPLITQMKPITSADLGMAEWKTDCDVALHRHHRQVQWCVGVSTDSNQDEAGAECHIDGEQDVTEHVQQGHKGEEEHVIEHQALYDILLSPSNFWTHLGECRVTSMPFVREERDPGAYSCCSKALGEGHYHWRHKQVLKVIADTICSGINHCKRIRPANKTIARIRAGQRPPAAPRTSSSSLLSTAQDWELKVDLGKQLKFPENVVVTTLRPDMVLLSKASKQIMLLELHWEDREEHSEVWQAGGAVPLQQAEVVKSRKVFSNSSVSISFMIKRQRLIVVHLAPQLARTVSGKQAVHRKL</sequence>
<dbReference type="Proteomes" id="UP001174136">
    <property type="component" value="Unassembled WGS sequence"/>
</dbReference>
<reference evidence="2" key="1">
    <citation type="journal article" date="2023" name="Front. Mar. Sci.">
        <title>A new Merluccius polli reference genome to investigate the effects of global change in West African waters.</title>
        <authorList>
            <person name="Mateo J.L."/>
            <person name="Blanco-Fernandez C."/>
            <person name="Garcia-Vazquez E."/>
            <person name="Machado-Schiaffino G."/>
        </authorList>
    </citation>
    <scope>NUCLEOTIDE SEQUENCE</scope>
    <source>
        <strain evidence="2">C29</strain>
        <tissue evidence="2">Fin</tissue>
    </source>
</reference>
<comment type="caution">
    <text evidence="2">The sequence shown here is derived from an EMBL/GenBank/DDBJ whole genome shotgun (WGS) entry which is preliminary data.</text>
</comment>
<evidence type="ECO:0000256" key="1">
    <source>
        <dbReference type="SAM" id="SignalP"/>
    </source>
</evidence>